<dbReference type="AlphaFoldDB" id="A0A183F0R4"/>
<gene>
    <name evidence="5" type="ORF">GPUH_LOCUS26804</name>
</gene>
<dbReference type="PANTHER" id="PTHR13948">
    <property type="entry name" value="RNA-BINDING PROTEIN"/>
    <property type="match status" value="1"/>
</dbReference>
<evidence type="ECO:0000256" key="2">
    <source>
        <dbReference type="ARBA" id="ARBA00023242"/>
    </source>
</evidence>
<accession>A0A183F0R4</accession>
<dbReference type="Proteomes" id="UP000271098">
    <property type="component" value="Unassembled WGS sequence"/>
</dbReference>
<feature type="compositionally biased region" description="Basic and acidic residues" evidence="3">
    <location>
        <begin position="1"/>
        <end position="17"/>
    </location>
</feature>
<dbReference type="Pfam" id="PF17780">
    <property type="entry name" value="OCRE"/>
    <property type="match status" value="1"/>
</dbReference>
<dbReference type="WBParaSite" id="GPUH_0002683501-mRNA-1">
    <property type="protein sequence ID" value="GPUH_0002683501-mRNA-1"/>
    <property type="gene ID" value="GPUH_0002683501"/>
</dbReference>
<evidence type="ECO:0000313" key="7">
    <source>
        <dbReference type="WBParaSite" id="GPUH_0002683501-mRNA-1"/>
    </source>
</evidence>
<evidence type="ECO:0000256" key="1">
    <source>
        <dbReference type="ARBA" id="ARBA00004123"/>
    </source>
</evidence>
<evidence type="ECO:0000313" key="6">
    <source>
        <dbReference type="Proteomes" id="UP000271098"/>
    </source>
</evidence>
<dbReference type="GO" id="GO:0003723">
    <property type="term" value="F:RNA binding"/>
    <property type="evidence" value="ECO:0007669"/>
    <property type="project" value="TreeGrafter"/>
</dbReference>
<evidence type="ECO:0000259" key="4">
    <source>
        <dbReference type="Pfam" id="PF17780"/>
    </source>
</evidence>
<organism evidence="7">
    <name type="scientific">Gongylonema pulchrum</name>
    <dbReference type="NCBI Taxonomy" id="637853"/>
    <lineage>
        <taxon>Eukaryota</taxon>
        <taxon>Metazoa</taxon>
        <taxon>Ecdysozoa</taxon>
        <taxon>Nematoda</taxon>
        <taxon>Chromadorea</taxon>
        <taxon>Rhabditida</taxon>
        <taxon>Spirurina</taxon>
        <taxon>Spiruromorpha</taxon>
        <taxon>Spiruroidea</taxon>
        <taxon>Gongylonematidae</taxon>
        <taxon>Gongylonema</taxon>
    </lineage>
</organism>
<keyword evidence="2" id="KW-0539">Nucleus</keyword>
<dbReference type="OrthoDB" id="29221at2759"/>
<dbReference type="GO" id="GO:0005634">
    <property type="term" value="C:nucleus"/>
    <property type="evidence" value="ECO:0007669"/>
    <property type="project" value="UniProtKB-SubCell"/>
</dbReference>
<protein>
    <submittedName>
        <fullName evidence="7">OCRE domain-containing protein</fullName>
    </submittedName>
</protein>
<dbReference type="GO" id="GO:0000398">
    <property type="term" value="P:mRNA splicing, via spliceosome"/>
    <property type="evidence" value="ECO:0007669"/>
    <property type="project" value="TreeGrafter"/>
</dbReference>
<comment type="subcellular location">
    <subcellularLocation>
        <location evidence="1">Nucleus</location>
    </subcellularLocation>
</comment>
<keyword evidence="6" id="KW-1185">Reference proteome</keyword>
<sequence>MFDLKDSEDPADREKQRTMSSSYTGPQIKGAADLGEVETPWGHAPNPTIYQYEPSSGLYYDPSTGLYYDSNSQYYWDTSAQKWNCWNATYQTYIPCDAMTAQSEKGQVT</sequence>
<reference evidence="7" key="1">
    <citation type="submission" date="2016-06" db="UniProtKB">
        <authorList>
            <consortium name="WormBaseParasite"/>
        </authorList>
    </citation>
    <scope>IDENTIFICATION</scope>
</reference>
<reference evidence="5 6" key="2">
    <citation type="submission" date="2018-11" db="EMBL/GenBank/DDBJ databases">
        <authorList>
            <consortium name="Pathogen Informatics"/>
        </authorList>
    </citation>
    <scope>NUCLEOTIDE SEQUENCE [LARGE SCALE GENOMIC DNA]</scope>
</reference>
<dbReference type="EMBL" id="UYRT01114355">
    <property type="protein sequence ID" value="VDN49503.1"/>
    <property type="molecule type" value="Genomic_DNA"/>
</dbReference>
<dbReference type="InterPro" id="IPR041591">
    <property type="entry name" value="OCRE"/>
</dbReference>
<feature type="domain" description="OCRE" evidence="4">
    <location>
        <begin position="49"/>
        <end position="96"/>
    </location>
</feature>
<proteinExistence type="predicted"/>
<feature type="region of interest" description="Disordered" evidence="3">
    <location>
        <begin position="1"/>
        <end position="28"/>
    </location>
</feature>
<evidence type="ECO:0000313" key="5">
    <source>
        <dbReference type="EMBL" id="VDN49503.1"/>
    </source>
</evidence>
<evidence type="ECO:0000256" key="3">
    <source>
        <dbReference type="SAM" id="MobiDB-lite"/>
    </source>
</evidence>
<dbReference type="PANTHER" id="PTHR13948:SF3">
    <property type="entry name" value="FI21118P1"/>
    <property type="match status" value="1"/>
</dbReference>
<name>A0A183F0R4_9BILA</name>